<proteinExistence type="predicted"/>
<accession>A0A1K1LDN8</accession>
<dbReference type="KEGG" id="dpg:DESPIGER_0964"/>
<dbReference type="Proteomes" id="UP000186323">
    <property type="component" value="Chromosome I"/>
</dbReference>
<organism evidence="1 2">
    <name type="scientific">Desulfovibrio piger</name>
    <dbReference type="NCBI Taxonomy" id="901"/>
    <lineage>
        <taxon>Bacteria</taxon>
        <taxon>Pseudomonadati</taxon>
        <taxon>Thermodesulfobacteriota</taxon>
        <taxon>Desulfovibrionia</taxon>
        <taxon>Desulfovibrionales</taxon>
        <taxon>Desulfovibrionaceae</taxon>
        <taxon>Desulfovibrio</taxon>
    </lineage>
</organism>
<dbReference type="EMBL" id="LT630450">
    <property type="protein sequence ID" value="SFV72827.1"/>
    <property type="molecule type" value="Genomic_DNA"/>
</dbReference>
<evidence type="ECO:0000313" key="2">
    <source>
        <dbReference type="Proteomes" id="UP000186323"/>
    </source>
</evidence>
<gene>
    <name evidence="1" type="ORF">DESPIGER_0964</name>
</gene>
<dbReference type="AlphaFoldDB" id="A0A1K1LDN8"/>
<reference evidence="2" key="1">
    <citation type="submission" date="2016-10" db="EMBL/GenBank/DDBJ databases">
        <authorList>
            <person name="Wegmann U."/>
        </authorList>
    </citation>
    <scope>NUCLEOTIDE SEQUENCE [LARGE SCALE GENOMIC DNA]</scope>
</reference>
<sequence>MDGLQRSCLIPGICVTVFLTGAKYMRSSGVAGFFYAFSCPAPGAP</sequence>
<keyword evidence="2" id="KW-1185">Reference proteome</keyword>
<name>A0A1K1LDN8_9BACT</name>
<protein>
    <submittedName>
        <fullName evidence="1">Uncharacterized protein</fullName>
    </submittedName>
</protein>
<evidence type="ECO:0000313" key="1">
    <source>
        <dbReference type="EMBL" id="SFV72827.1"/>
    </source>
</evidence>